<evidence type="ECO:0008006" key="3">
    <source>
        <dbReference type="Google" id="ProtNLM"/>
    </source>
</evidence>
<proteinExistence type="predicted"/>
<accession>A0AAV4MPT0</accession>
<sequence length="152" mass="17680">MTLRIVRRKWNQKMMKSNLNSFQPVHPVQEKELKTVYSANSRKRNQDHHPHHNSRNLQVLGREELLIFHRDQFLSGVPAKSPSVFLSSHKIYINEQRQRKFSVTYKDALSSVESIVNMEVSRQKLAKLNCPRSVLTLKISVAISFGRCPVET</sequence>
<gene>
    <name evidence="1" type="ORF">CEXT_684791</name>
</gene>
<dbReference type="EMBL" id="BPLR01020006">
    <property type="protein sequence ID" value="GIX73924.1"/>
    <property type="molecule type" value="Genomic_DNA"/>
</dbReference>
<name>A0AAV4MPT0_CAEEX</name>
<keyword evidence="2" id="KW-1185">Reference proteome</keyword>
<reference evidence="1 2" key="1">
    <citation type="submission" date="2021-06" db="EMBL/GenBank/DDBJ databases">
        <title>Caerostris extrusa draft genome.</title>
        <authorList>
            <person name="Kono N."/>
            <person name="Arakawa K."/>
        </authorList>
    </citation>
    <scope>NUCLEOTIDE SEQUENCE [LARGE SCALE GENOMIC DNA]</scope>
</reference>
<organism evidence="1 2">
    <name type="scientific">Caerostris extrusa</name>
    <name type="common">Bark spider</name>
    <name type="synonym">Caerostris bankana</name>
    <dbReference type="NCBI Taxonomy" id="172846"/>
    <lineage>
        <taxon>Eukaryota</taxon>
        <taxon>Metazoa</taxon>
        <taxon>Ecdysozoa</taxon>
        <taxon>Arthropoda</taxon>
        <taxon>Chelicerata</taxon>
        <taxon>Arachnida</taxon>
        <taxon>Araneae</taxon>
        <taxon>Araneomorphae</taxon>
        <taxon>Entelegynae</taxon>
        <taxon>Araneoidea</taxon>
        <taxon>Araneidae</taxon>
        <taxon>Caerostris</taxon>
    </lineage>
</organism>
<comment type="caution">
    <text evidence="1">The sequence shown here is derived from an EMBL/GenBank/DDBJ whole genome shotgun (WGS) entry which is preliminary data.</text>
</comment>
<dbReference type="Proteomes" id="UP001054945">
    <property type="component" value="Unassembled WGS sequence"/>
</dbReference>
<evidence type="ECO:0000313" key="2">
    <source>
        <dbReference type="Proteomes" id="UP001054945"/>
    </source>
</evidence>
<protein>
    <recommendedName>
        <fullName evidence="3">Ribosomal protein S10</fullName>
    </recommendedName>
</protein>
<dbReference type="AlphaFoldDB" id="A0AAV4MPT0"/>
<evidence type="ECO:0000313" key="1">
    <source>
        <dbReference type="EMBL" id="GIX73924.1"/>
    </source>
</evidence>